<gene>
    <name evidence="6" type="ORF">SAMN04487906_3306</name>
</gene>
<dbReference type="Proteomes" id="UP000183209">
    <property type="component" value="Unassembled WGS sequence"/>
</dbReference>
<keyword evidence="2" id="KW-0081">Bacteriolytic enzyme</keyword>
<evidence type="ECO:0000256" key="2">
    <source>
        <dbReference type="ARBA" id="ARBA00022638"/>
    </source>
</evidence>
<organism evidence="6 7">
    <name type="scientific">Zhouia amylolytica</name>
    <dbReference type="NCBI Taxonomy" id="376730"/>
    <lineage>
        <taxon>Bacteria</taxon>
        <taxon>Pseudomonadati</taxon>
        <taxon>Bacteroidota</taxon>
        <taxon>Flavobacteriia</taxon>
        <taxon>Flavobacteriales</taxon>
        <taxon>Flavobacteriaceae</taxon>
        <taxon>Zhouia</taxon>
    </lineage>
</organism>
<evidence type="ECO:0000256" key="4">
    <source>
        <dbReference type="ARBA" id="ARBA00032108"/>
    </source>
</evidence>
<dbReference type="CDD" id="cd00118">
    <property type="entry name" value="LysM"/>
    <property type="match status" value="1"/>
</dbReference>
<dbReference type="OrthoDB" id="977752at2"/>
<dbReference type="SUPFAM" id="SSF54106">
    <property type="entry name" value="LysM domain"/>
    <property type="match status" value="1"/>
</dbReference>
<dbReference type="RefSeq" id="WP_038269078.1">
    <property type="nucleotide sequence ID" value="NZ_FPAG01000012.1"/>
</dbReference>
<dbReference type="GO" id="GO:0004040">
    <property type="term" value="F:amidase activity"/>
    <property type="evidence" value="ECO:0007669"/>
    <property type="project" value="InterPro"/>
</dbReference>
<feature type="domain" description="LysM" evidence="5">
    <location>
        <begin position="229"/>
        <end position="272"/>
    </location>
</feature>
<dbReference type="Pfam" id="PF01832">
    <property type="entry name" value="Glucosaminidase"/>
    <property type="match status" value="1"/>
</dbReference>
<evidence type="ECO:0000256" key="3">
    <source>
        <dbReference type="ARBA" id="ARBA00022801"/>
    </source>
</evidence>
<dbReference type="GO" id="GO:0031640">
    <property type="term" value="P:killing of cells of another organism"/>
    <property type="evidence" value="ECO:0007669"/>
    <property type="project" value="UniProtKB-KW"/>
</dbReference>
<sequence>MFKKITILLCVLVLASCGSKKKVASSKKRPPVKREVVVNKNDSRDETEKETLESTSKTTVTINTVQDYIDYFSPVAKQNMVEHGIPASITMAQAILESGAGKGTLVRKANNHFGIKCHNWGGEGVFHDDDEKGECFRKYSDPGQSFEDHSRFLTTRSRYAFLFKLKPSDYKGWARGLRKAGYATDRRYPEKLISLIQRYELYNLDKEVLKGRYEEVVDTPVVVAKSSGNVHVVEKGETLYSISRRYNLTVDVLKRLNGLRDNIIAIGQKLIIKN</sequence>
<dbReference type="PANTHER" id="PTHR33308:SF9">
    <property type="entry name" value="PEPTIDOGLYCAN HYDROLASE FLGJ"/>
    <property type="match status" value="1"/>
</dbReference>
<dbReference type="Gene3D" id="1.10.530.10">
    <property type="match status" value="1"/>
</dbReference>
<dbReference type="InterPro" id="IPR002901">
    <property type="entry name" value="MGlyc_endo_b_GlcNAc-like_dom"/>
</dbReference>
<dbReference type="InterPro" id="IPR051056">
    <property type="entry name" value="Glycosyl_Hydrolase_73"/>
</dbReference>
<evidence type="ECO:0000256" key="1">
    <source>
        <dbReference type="ARBA" id="ARBA00022529"/>
    </source>
</evidence>
<keyword evidence="3 6" id="KW-0378">Hydrolase</keyword>
<dbReference type="PROSITE" id="PS51257">
    <property type="entry name" value="PROKAR_LIPOPROTEIN"/>
    <property type="match status" value="1"/>
</dbReference>
<dbReference type="Pfam" id="PF01476">
    <property type="entry name" value="LysM"/>
    <property type="match status" value="1"/>
</dbReference>
<protein>
    <recommendedName>
        <fullName evidence="4">Peptidoglycan hydrolase</fullName>
    </recommendedName>
</protein>
<reference evidence="6 7" key="1">
    <citation type="submission" date="2016-10" db="EMBL/GenBank/DDBJ databases">
        <authorList>
            <person name="de Groot N.N."/>
        </authorList>
    </citation>
    <scope>NUCLEOTIDE SEQUENCE [LARGE SCALE GENOMIC DNA]</scope>
    <source>
        <strain evidence="6 7">CGMCC 1.6114</strain>
    </source>
</reference>
<dbReference type="GO" id="GO:0042742">
    <property type="term" value="P:defense response to bacterium"/>
    <property type="evidence" value="ECO:0007669"/>
    <property type="project" value="UniProtKB-KW"/>
</dbReference>
<dbReference type="PROSITE" id="PS51782">
    <property type="entry name" value="LYSM"/>
    <property type="match status" value="1"/>
</dbReference>
<dbReference type="Gene3D" id="3.10.350.10">
    <property type="entry name" value="LysM domain"/>
    <property type="match status" value="1"/>
</dbReference>
<dbReference type="InterPro" id="IPR018392">
    <property type="entry name" value="LysM"/>
</dbReference>
<dbReference type="EMBL" id="FPAG01000012">
    <property type="protein sequence ID" value="SFT16336.1"/>
    <property type="molecule type" value="Genomic_DNA"/>
</dbReference>
<evidence type="ECO:0000313" key="6">
    <source>
        <dbReference type="EMBL" id="SFT16336.1"/>
    </source>
</evidence>
<evidence type="ECO:0000259" key="5">
    <source>
        <dbReference type="PROSITE" id="PS51782"/>
    </source>
</evidence>
<dbReference type="SMART" id="SM00047">
    <property type="entry name" value="LYZ2"/>
    <property type="match status" value="1"/>
</dbReference>
<accession>A0A1I6VRJ8</accession>
<dbReference type="PANTHER" id="PTHR33308">
    <property type="entry name" value="PEPTIDOGLYCAN HYDROLASE FLGJ"/>
    <property type="match status" value="1"/>
</dbReference>
<dbReference type="SMART" id="SM00257">
    <property type="entry name" value="LysM"/>
    <property type="match status" value="1"/>
</dbReference>
<proteinExistence type="predicted"/>
<dbReference type="InterPro" id="IPR036779">
    <property type="entry name" value="LysM_dom_sf"/>
</dbReference>
<keyword evidence="1" id="KW-0929">Antimicrobial</keyword>
<name>A0A1I6VRJ8_9FLAO</name>
<dbReference type="AlphaFoldDB" id="A0A1I6VRJ8"/>
<evidence type="ECO:0000313" key="7">
    <source>
        <dbReference type="Proteomes" id="UP000183209"/>
    </source>
</evidence>